<accession>A0A1S2VE60</accession>
<organism evidence="14 15">
    <name type="scientific">Arsenicibacter rosenii</name>
    <dbReference type="NCBI Taxonomy" id="1750698"/>
    <lineage>
        <taxon>Bacteria</taxon>
        <taxon>Pseudomonadati</taxon>
        <taxon>Bacteroidota</taxon>
        <taxon>Cytophagia</taxon>
        <taxon>Cytophagales</taxon>
        <taxon>Spirosomataceae</taxon>
        <taxon>Arsenicibacter</taxon>
    </lineage>
</organism>
<feature type="domain" description="Ion transport" evidence="13">
    <location>
        <begin position="36"/>
        <end position="255"/>
    </location>
</feature>
<evidence type="ECO:0000256" key="2">
    <source>
        <dbReference type="ARBA" id="ARBA00022448"/>
    </source>
</evidence>
<name>A0A1S2VE60_9BACT</name>
<evidence type="ECO:0000256" key="9">
    <source>
        <dbReference type="ARBA" id="ARBA00023065"/>
    </source>
</evidence>
<evidence type="ECO:0000256" key="6">
    <source>
        <dbReference type="ARBA" id="ARBA00022882"/>
    </source>
</evidence>
<dbReference type="SUPFAM" id="SSF81324">
    <property type="entry name" value="Voltage-gated potassium channels"/>
    <property type="match status" value="1"/>
</dbReference>
<dbReference type="PANTHER" id="PTHR11537">
    <property type="entry name" value="VOLTAGE-GATED POTASSIUM CHANNEL"/>
    <property type="match status" value="1"/>
</dbReference>
<proteinExistence type="predicted"/>
<evidence type="ECO:0000256" key="8">
    <source>
        <dbReference type="ARBA" id="ARBA00022989"/>
    </source>
</evidence>
<dbReference type="PANTHER" id="PTHR11537:SF254">
    <property type="entry name" value="POTASSIUM VOLTAGE-GATED CHANNEL PROTEIN SHAB"/>
    <property type="match status" value="1"/>
</dbReference>
<dbReference type="GO" id="GO:0008076">
    <property type="term" value="C:voltage-gated potassium channel complex"/>
    <property type="evidence" value="ECO:0007669"/>
    <property type="project" value="InterPro"/>
</dbReference>
<feature type="transmembrane region" description="Helical" evidence="12">
    <location>
        <begin position="231"/>
        <end position="256"/>
    </location>
</feature>
<dbReference type="InterPro" id="IPR027359">
    <property type="entry name" value="Volt_channel_dom_sf"/>
</dbReference>
<keyword evidence="4 12" id="KW-0812">Transmembrane</keyword>
<dbReference type="PRINTS" id="PR00169">
    <property type="entry name" value="KCHANNEL"/>
</dbReference>
<keyword evidence="7" id="KW-0630">Potassium</keyword>
<evidence type="ECO:0000313" key="15">
    <source>
        <dbReference type="Proteomes" id="UP000181790"/>
    </source>
</evidence>
<evidence type="ECO:0000256" key="5">
    <source>
        <dbReference type="ARBA" id="ARBA00022826"/>
    </source>
</evidence>
<feature type="transmembrane region" description="Helical" evidence="12">
    <location>
        <begin position="107"/>
        <end position="127"/>
    </location>
</feature>
<comment type="subcellular location">
    <subcellularLocation>
        <location evidence="1">Membrane</location>
        <topology evidence="1">Multi-pass membrane protein</topology>
    </subcellularLocation>
</comment>
<keyword evidence="2" id="KW-0813">Transport</keyword>
<evidence type="ECO:0000256" key="4">
    <source>
        <dbReference type="ARBA" id="ARBA00022692"/>
    </source>
</evidence>
<dbReference type="Gene3D" id="1.20.120.350">
    <property type="entry name" value="Voltage-gated potassium channels. Chain C"/>
    <property type="match status" value="1"/>
</dbReference>
<dbReference type="InterPro" id="IPR028325">
    <property type="entry name" value="VG_K_chnl"/>
</dbReference>
<keyword evidence="9" id="KW-0406">Ion transport</keyword>
<evidence type="ECO:0000313" key="14">
    <source>
        <dbReference type="EMBL" id="OIN56992.1"/>
    </source>
</evidence>
<evidence type="ECO:0000256" key="12">
    <source>
        <dbReference type="SAM" id="Phobius"/>
    </source>
</evidence>
<keyword evidence="5" id="KW-0631">Potassium channel</keyword>
<evidence type="ECO:0000256" key="3">
    <source>
        <dbReference type="ARBA" id="ARBA00022538"/>
    </source>
</evidence>
<evidence type="ECO:0000256" key="10">
    <source>
        <dbReference type="ARBA" id="ARBA00023136"/>
    </source>
</evidence>
<dbReference type="EMBL" id="MORL01000016">
    <property type="protein sequence ID" value="OIN56992.1"/>
    <property type="molecule type" value="Genomic_DNA"/>
</dbReference>
<feature type="transmembrane region" description="Helical" evidence="12">
    <location>
        <begin position="36"/>
        <end position="56"/>
    </location>
</feature>
<evidence type="ECO:0000259" key="13">
    <source>
        <dbReference type="Pfam" id="PF00520"/>
    </source>
</evidence>
<dbReference type="FunFam" id="1.10.287.70:FF:000028">
    <property type="entry name" value="potassium voltage-gated channel subfamily D member 3"/>
    <property type="match status" value="1"/>
</dbReference>
<comment type="caution">
    <text evidence="14">The sequence shown here is derived from an EMBL/GenBank/DDBJ whole genome shotgun (WGS) entry which is preliminary data.</text>
</comment>
<reference evidence="14 15" key="1">
    <citation type="submission" date="2016-10" db="EMBL/GenBank/DDBJ databases">
        <title>Arsenicibacter rosenii gen. nov., sp. nov., an efficient arsenic-methylating bacterium isolated from an arsenic-contaminated paddy soil.</title>
        <authorList>
            <person name="Huang K."/>
        </authorList>
    </citation>
    <scope>NUCLEOTIDE SEQUENCE [LARGE SCALE GENOMIC DNA]</scope>
    <source>
        <strain evidence="14 15">SM-1</strain>
    </source>
</reference>
<keyword evidence="3" id="KW-0633">Potassium transport</keyword>
<feature type="transmembrane region" description="Helical" evidence="12">
    <location>
        <begin position="68"/>
        <end position="86"/>
    </location>
</feature>
<dbReference type="Pfam" id="PF00520">
    <property type="entry name" value="Ion_trans"/>
    <property type="match status" value="1"/>
</dbReference>
<dbReference type="AlphaFoldDB" id="A0A1S2VE60"/>
<sequence length="278" mass="32097">MLATEKPAYKTRTHTIRHRLYRALETSYGKRRGVNLYFNLILVTVISLNALAIVLHTVPAYNLKYEKLFYDFELFSVTFFTIEYLLRIWVCVENEKYQHPVKGRLRYIFSTSAIIDFLAIFPFFFTLFAADLAIIRILRLFRIFRLFRISRYSHAFRMIQHAVADRKEELVLSVVLIVFMLIIVSSLMYYVEHNVQPKLFSSIPATMWWGVTAMTTVGYGDIYPITPLGKLLGGLVAIMGVGLFALPTGILVSGFLDHVRTTKTASQKRFCPHCGKEL</sequence>
<evidence type="ECO:0000256" key="7">
    <source>
        <dbReference type="ARBA" id="ARBA00022958"/>
    </source>
</evidence>
<protein>
    <submittedName>
        <fullName evidence="14">Potassium channel protein</fullName>
    </submittedName>
</protein>
<keyword evidence="15" id="KW-1185">Reference proteome</keyword>
<keyword evidence="11 14" id="KW-0407">Ion channel</keyword>
<dbReference type="RefSeq" id="WP_071505334.1">
    <property type="nucleotide sequence ID" value="NZ_MORL01000016.1"/>
</dbReference>
<keyword evidence="6" id="KW-0851">Voltage-gated channel</keyword>
<feature type="transmembrane region" description="Helical" evidence="12">
    <location>
        <begin position="170"/>
        <end position="191"/>
    </location>
</feature>
<dbReference type="InterPro" id="IPR005821">
    <property type="entry name" value="Ion_trans_dom"/>
</dbReference>
<keyword evidence="10 12" id="KW-0472">Membrane</keyword>
<dbReference type="OrthoDB" id="9799090at2"/>
<dbReference type="GO" id="GO:0005249">
    <property type="term" value="F:voltage-gated potassium channel activity"/>
    <property type="evidence" value="ECO:0007669"/>
    <property type="project" value="InterPro"/>
</dbReference>
<evidence type="ECO:0000256" key="11">
    <source>
        <dbReference type="ARBA" id="ARBA00023303"/>
    </source>
</evidence>
<dbReference type="Gene3D" id="1.10.287.70">
    <property type="match status" value="1"/>
</dbReference>
<dbReference type="GO" id="GO:0001508">
    <property type="term" value="P:action potential"/>
    <property type="evidence" value="ECO:0007669"/>
    <property type="project" value="TreeGrafter"/>
</dbReference>
<keyword evidence="8 12" id="KW-1133">Transmembrane helix</keyword>
<gene>
    <name evidence="14" type="ORF">BLX24_21800</name>
</gene>
<dbReference type="Proteomes" id="UP000181790">
    <property type="component" value="Unassembled WGS sequence"/>
</dbReference>
<evidence type="ECO:0000256" key="1">
    <source>
        <dbReference type="ARBA" id="ARBA00004141"/>
    </source>
</evidence>